<dbReference type="GO" id="GO:0004831">
    <property type="term" value="F:tyrosine-tRNA ligase activity"/>
    <property type="evidence" value="ECO:0007669"/>
    <property type="project" value="UniProtKB-UniRule"/>
</dbReference>
<organism evidence="13 14">
    <name type="scientific">Pseudobacteroides cellulosolvens ATCC 35603 = DSM 2933</name>
    <dbReference type="NCBI Taxonomy" id="398512"/>
    <lineage>
        <taxon>Bacteria</taxon>
        <taxon>Bacillati</taxon>
        <taxon>Bacillota</taxon>
        <taxon>Clostridia</taxon>
        <taxon>Eubacteriales</taxon>
        <taxon>Oscillospiraceae</taxon>
        <taxon>Pseudobacteroides</taxon>
    </lineage>
</organism>
<accession>A0A0L6JNQ7</accession>
<dbReference type="CDD" id="cd00805">
    <property type="entry name" value="TyrRS_core"/>
    <property type="match status" value="1"/>
</dbReference>
<dbReference type="PATRIC" id="fig|398512.5.peg.2869"/>
<dbReference type="Proteomes" id="UP000036923">
    <property type="component" value="Unassembled WGS sequence"/>
</dbReference>
<evidence type="ECO:0000256" key="2">
    <source>
        <dbReference type="ARBA" id="ARBA00022490"/>
    </source>
</evidence>
<dbReference type="PROSITE" id="PS50889">
    <property type="entry name" value="S4"/>
    <property type="match status" value="1"/>
</dbReference>
<feature type="domain" description="RNA-binding S4" evidence="12">
    <location>
        <begin position="345"/>
        <end position="407"/>
    </location>
</feature>
<keyword evidence="14" id="KW-1185">Reference proteome</keyword>
<dbReference type="SUPFAM" id="SSF55174">
    <property type="entry name" value="Alpha-L RNA-binding motif"/>
    <property type="match status" value="1"/>
</dbReference>
<evidence type="ECO:0000256" key="1">
    <source>
        <dbReference type="ARBA" id="ARBA00011738"/>
    </source>
</evidence>
<evidence type="ECO:0000256" key="11">
    <source>
        <dbReference type="PROSITE-ProRule" id="PRU00182"/>
    </source>
</evidence>
<proteinExistence type="inferred from homology"/>
<dbReference type="STRING" id="398512.Bccel_2737"/>
<comment type="subunit">
    <text evidence="1 10">Homodimer.</text>
</comment>
<dbReference type="InterPro" id="IPR001412">
    <property type="entry name" value="aa-tRNA-synth_I_CS"/>
</dbReference>
<dbReference type="GO" id="GO:0005829">
    <property type="term" value="C:cytosol"/>
    <property type="evidence" value="ECO:0007669"/>
    <property type="project" value="TreeGrafter"/>
</dbReference>
<evidence type="ECO:0000256" key="7">
    <source>
        <dbReference type="ARBA" id="ARBA00022917"/>
    </source>
</evidence>
<dbReference type="InterPro" id="IPR014729">
    <property type="entry name" value="Rossmann-like_a/b/a_fold"/>
</dbReference>
<evidence type="ECO:0000256" key="8">
    <source>
        <dbReference type="ARBA" id="ARBA00023146"/>
    </source>
</evidence>
<evidence type="ECO:0000256" key="9">
    <source>
        <dbReference type="ARBA" id="ARBA00048248"/>
    </source>
</evidence>
<dbReference type="NCBIfam" id="TIGR00234">
    <property type="entry name" value="tyrS"/>
    <property type="match status" value="1"/>
</dbReference>
<dbReference type="EMBL" id="LGTC01000001">
    <property type="protein sequence ID" value="KNY27466.1"/>
    <property type="molecule type" value="Genomic_DNA"/>
</dbReference>
<evidence type="ECO:0000313" key="13">
    <source>
        <dbReference type="EMBL" id="KNY27466.1"/>
    </source>
</evidence>
<dbReference type="InterPro" id="IPR002307">
    <property type="entry name" value="Tyr-tRNA-ligase"/>
</dbReference>
<comment type="caution">
    <text evidence="13">The sequence shown here is derived from an EMBL/GenBank/DDBJ whole genome shotgun (WGS) entry which is preliminary data.</text>
</comment>
<dbReference type="InterPro" id="IPR036986">
    <property type="entry name" value="S4_RNA-bd_sf"/>
</dbReference>
<dbReference type="AlphaFoldDB" id="A0A0L6JNQ7"/>
<keyword evidence="3 10" id="KW-0436">Ligase</keyword>
<keyword evidence="4 10" id="KW-0547">Nucleotide-binding</keyword>
<dbReference type="EC" id="6.1.1.1" evidence="10"/>
<name>A0A0L6JNQ7_9FIRM</name>
<dbReference type="PROSITE" id="PS00178">
    <property type="entry name" value="AA_TRNA_LIGASE_I"/>
    <property type="match status" value="1"/>
</dbReference>
<dbReference type="eggNOG" id="COG0162">
    <property type="taxonomic scope" value="Bacteria"/>
</dbReference>
<evidence type="ECO:0000313" key="14">
    <source>
        <dbReference type="Proteomes" id="UP000036923"/>
    </source>
</evidence>
<evidence type="ECO:0000256" key="3">
    <source>
        <dbReference type="ARBA" id="ARBA00022598"/>
    </source>
</evidence>
<dbReference type="Gene3D" id="3.10.290.10">
    <property type="entry name" value="RNA-binding S4 domain"/>
    <property type="match status" value="1"/>
</dbReference>
<reference evidence="14" key="1">
    <citation type="submission" date="2015-07" db="EMBL/GenBank/DDBJ databases">
        <title>Near-Complete Genome Sequence of the Cellulolytic Bacterium Bacteroides (Pseudobacteroides) cellulosolvens ATCC 35603.</title>
        <authorList>
            <person name="Dassa B."/>
            <person name="Utturkar S.M."/>
            <person name="Klingeman D.M."/>
            <person name="Hurt R.A."/>
            <person name="Keller M."/>
            <person name="Xu J."/>
            <person name="Reddy Y.H.K."/>
            <person name="Borovok I."/>
            <person name="Grinberg I.R."/>
            <person name="Lamed R."/>
            <person name="Zhivin O."/>
            <person name="Bayer E.A."/>
            <person name="Brown S.D."/>
        </authorList>
    </citation>
    <scope>NUCLEOTIDE SEQUENCE [LARGE SCALE GENOMIC DNA]</scope>
    <source>
        <strain evidence="14">DSM 2933</strain>
    </source>
</reference>
<dbReference type="PANTHER" id="PTHR11766:SF1">
    <property type="entry name" value="TYROSINE--TRNA LIGASE"/>
    <property type="match status" value="1"/>
</dbReference>
<evidence type="ECO:0000256" key="4">
    <source>
        <dbReference type="ARBA" id="ARBA00022741"/>
    </source>
</evidence>
<dbReference type="SUPFAM" id="SSF52374">
    <property type="entry name" value="Nucleotidylyl transferase"/>
    <property type="match status" value="1"/>
</dbReference>
<dbReference type="FunFam" id="1.10.240.10:FF:000006">
    <property type="entry name" value="Tyrosine--tRNA ligase"/>
    <property type="match status" value="1"/>
</dbReference>
<keyword evidence="2 10" id="KW-0963">Cytoplasm</keyword>
<feature type="short sequence motif" description="'KMSKS' region" evidence="10">
    <location>
        <begin position="230"/>
        <end position="234"/>
    </location>
</feature>
<dbReference type="Gene3D" id="1.10.240.10">
    <property type="entry name" value="Tyrosyl-Transfer RNA Synthetase"/>
    <property type="match status" value="1"/>
</dbReference>
<feature type="short sequence motif" description="'HIGH' region" evidence="10">
    <location>
        <begin position="45"/>
        <end position="54"/>
    </location>
</feature>
<sequence>MDVNEQLRIIKKGVAELISENELLEKLKKSEKENKPLIIKLGLDPTAPDIHLGHTVVLRKLKAFQDLGHQVVIIIGDYTGMIGDPTGKSETRKQLTREEVLRNAETYKSQIFKILDKEKTIVRFNSEWLAPLTFADVIKLSAKYTVARMLEREDFKKRFTGNLPISIHEFFYPLMQGYDSVELGADVELGGTDQKFNILMGRTLQKEYGKSDVQIGLFMPILEGTDGVKKMSKSLGNYIGINEEPNDIYGKTMSIPDELIIRYYELVTDVHPDEIEAMRQQLKDNTVNPRDLKMKLAREVVSLYHGSEASLKAEEHFKSVFQKGAIPEDIEEVIIKSSDLTDGKIWAPKLLTITGLAPSSSEARRLITQGSLKINEVKFDQANIDIEIKDGDVIQVGKRKFAKLKID</sequence>
<evidence type="ECO:0000256" key="5">
    <source>
        <dbReference type="ARBA" id="ARBA00022840"/>
    </source>
</evidence>
<dbReference type="RefSeq" id="WP_036944066.1">
    <property type="nucleotide sequence ID" value="NZ_JQKC01000025.1"/>
</dbReference>
<dbReference type="GO" id="GO:0003723">
    <property type="term" value="F:RNA binding"/>
    <property type="evidence" value="ECO:0007669"/>
    <property type="project" value="UniProtKB-KW"/>
</dbReference>
<comment type="function">
    <text evidence="10">Catalyzes the attachment of tyrosine to tRNA(Tyr) in a two-step reaction: tyrosine is first activated by ATP to form Tyr-AMP and then transferred to the acceptor end of tRNA(Tyr).</text>
</comment>
<comment type="similarity">
    <text evidence="10">Belongs to the class-I aminoacyl-tRNA synthetase family. TyrS type 2 subfamily.</text>
</comment>
<protein>
    <recommendedName>
        <fullName evidence="10">Tyrosine--tRNA ligase</fullName>
        <ecNumber evidence="10">6.1.1.1</ecNumber>
    </recommendedName>
    <alternativeName>
        <fullName evidence="10">Tyrosyl-tRNA synthetase</fullName>
        <shortName evidence="10">TyrRS</shortName>
    </alternativeName>
</protein>
<dbReference type="PRINTS" id="PR01040">
    <property type="entry name" value="TRNASYNTHTYR"/>
</dbReference>
<feature type="binding site" evidence="10">
    <location>
        <position position="233"/>
    </location>
    <ligand>
        <name>ATP</name>
        <dbReference type="ChEBI" id="CHEBI:30616"/>
    </ligand>
</feature>
<evidence type="ECO:0000256" key="10">
    <source>
        <dbReference type="HAMAP-Rule" id="MF_02007"/>
    </source>
</evidence>
<comment type="subcellular location">
    <subcellularLocation>
        <location evidence="10">Cytoplasm</location>
    </subcellularLocation>
</comment>
<dbReference type="CDD" id="cd00165">
    <property type="entry name" value="S4"/>
    <property type="match status" value="1"/>
</dbReference>
<dbReference type="HAMAP" id="MF_02007">
    <property type="entry name" value="Tyr_tRNA_synth_type2"/>
    <property type="match status" value="1"/>
</dbReference>
<dbReference type="Pfam" id="PF00579">
    <property type="entry name" value="tRNA-synt_1b"/>
    <property type="match status" value="1"/>
</dbReference>
<keyword evidence="7 10" id="KW-0648">Protein biosynthesis</keyword>
<comment type="catalytic activity">
    <reaction evidence="9 10">
        <text>tRNA(Tyr) + L-tyrosine + ATP = L-tyrosyl-tRNA(Tyr) + AMP + diphosphate + H(+)</text>
        <dbReference type="Rhea" id="RHEA:10220"/>
        <dbReference type="Rhea" id="RHEA-COMP:9706"/>
        <dbReference type="Rhea" id="RHEA-COMP:9707"/>
        <dbReference type="ChEBI" id="CHEBI:15378"/>
        <dbReference type="ChEBI" id="CHEBI:30616"/>
        <dbReference type="ChEBI" id="CHEBI:33019"/>
        <dbReference type="ChEBI" id="CHEBI:58315"/>
        <dbReference type="ChEBI" id="CHEBI:78442"/>
        <dbReference type="ChEBI" id="CHEBI:78536"/>
        <dbReference type="ChEBI" id="CHEBI:456215"/>
        <dbReference type="EC" id="6.1.1.1"/>
    </reaction>
</comment>
<dbReference type="InterPro" id="IPR002942">
    <property type="entry name" value="S4_RNA-bd"/>
</dbReference>
<keyword evidence="5 10" id="KW-0067">ATP-binding</keyword>
<dbReference type="GO" id="GO:0006437">
    <property type="term" value="P:tyrosyl-tRNA aminoacylation"/>
    <property type="evidence" value="ECO:0007669"/>
    <property type="project" value="UniProtKB-UniRule"/>
</dbReference>
<dbReference type="InterPro" id="IPR024088">
    <property type="entry name" value="Tyr-tRNA-ligase_bac-type"/>
</dbReference>
<dbReference type="Gene3D" id="3.40.50.620">
    <property type="entry name" value="HUPs"/>
    <property type="match status" value="1"/>
</dbReference>
<dbReference type="FunFam" id="3.40.50.620:FF:000061">
    <property type="entry name" value="Tyrosine--tRNA ligase"/>
    <property type="match status" value="1"/>
</dbReference>
<dbReference type="SMART" id="SM00363">
    <property type="entry name" value="S4"/>
    <property type="match status" value="1"/>
</dbReference>
<keyword evidence="8 10" id="KW-0030">Aminoacyl-tRNA synthetase</keyword>
<evidence type="ECO:0000259" key="12">
    <source>
        <dbReference type="SMART" id="SM00363"/>
    </source>
</evidence>
<evidence type="ECO:0000256" key="6">
    <source>
        <dbReference type="ARBA" id="ARBA00022884"/>
    </source>
</evidence>
<dbReference type="PANTHER" id="PTHR11766">
    <property type="entry name" value="TYROSYL-TRNA SYNTHETASE"/>
    <property type="match status" value="1"/>
</dbReference>
<keyword evidence="6 11" id="KW-0694">RNA-binding</keyword>
<dbReference type="InterPro" id="IPR002305">
    <property type="entry name" value="aa-tRNA-synth_Ic"/>
</dbReference>
<dbReference type="OrthoDB" id="9804243at2"/>
<dbReference type="InterPro" id="IPR024108">
    <property type="entry name" value="Tyr-tRNA-ligase_bac_2"/>
</dbReference>
<gene>
    <name evidence="10" type="primary">tyrS</name>
    <name evidence="13" type="ORF">Bccel_2737</name>
</gene>
<dbReference type="GO" id="GO:0005524">
    <property type="term" value="F:ATP binding"/>
    <property type="evidence" value="ECO:0007669"/>
    <property type="project" value="UniProtKB-UniRule"/>
</dbReference>